<evidence type="ECO:0000313" key="16">
    <source>
        <dbReference type="Proteomes" id="UP000009183"/>
    </source>
</evidence>
<dbReference type="InterPro" id="IPR019378">
    <property type="entry name" value="GDP-Fuc_O-FucTrfase"/>
</dbReference>
<evidence type="ECO:0000256" key="4">
    <source>
        <dbReference type="ARBA" id="ARBA00022676"/>
    </source>
</evidence>
<keyword evidence="9" id="KW-0325">Glycoprotein</keyword>
<accession>D7TR69</accession>
<evidence type="ECO:0000256" key="5">
    <source>
        <dbReference type="ARBA" id="ARBA00022679"/>
    </source>
</evidence>
<dbReference type="Pfam" id="PF10250">
    <property type="entry name" value="O-FucT"/>
    <property type="match status" value="1"/>
</dbReference>
<dbReference type="GO" id="GO:0016020">
    <property type="term" value="C:membrane"/>
    <property type="evidence" value="ECO:0007669"/>
    <property type="project" value="UniProtKB-SubCell"/>
</dbReference>
<dbReference type="GO" id="GO:0006004">
    <property type="term" value="P:fucose metabolic process"/>
    <property type="evidence" value="ECO:0007669"/>
    <property type="project" value="UniProtKB-KW"/>
</dbReference>
<keyword evidence="10" id="KW-0294">Fucose metabolism</keyword>
<evidence type="ECO:0000256" key="7">
    <source>
        <dbReference type="ARBA" id="ARBA00022989"/>
    </source>
</evidence>
<reference evidence="16" key="1">
    <citation type="journal article" date="2007" name="Nature">
        <title>The grapevine genome sequence suggests ancestral hexaploidization in major angiosperm phyla.</title>
        <authorList>
            <consortium name="The French-Italian Public Consortium for Grapevine Genome Characterization."/>
            <person name="Jaillon O."/>
            <person name="Aury J.-M."/>
            <person name="Noel B."/>
            <person name="Policriti A."/>
            <person name="Clepet C."/>
            <person name="Casagrande A."/>
            <person name="Choisne N."/>
            <person name="Aubourg S."/>
            <person name="Vitulo N."/>
            <person name="Jubin C."/>
            <person name="Vezzi A."/>
            <person name="Legeai F."/>
            <person name="Hugueney P."/>
            <person name="Dasilva C."/>
            <person name="Horner D."/>
            <person name="Mica E."/>
            <person name="Jublot D."/>
            <person name="Poulain J."/>
            <person name="Bruyere C."/>
            <person name="Billault A."/>
            <person name="Segurens B."/>
            <person name="Gouyvenoux M."/>
            <person name="Ugarte E."/>
            <person name="Cattonaro F."/>
            <person name="Anthouard V."/>
            <person name="Vico V."/>
            <person name="Del Fabbro C."/>
            <person name="Alaux M."/>
            <person name="Di Gaspero G."/>
            <person name="Dumas V."/>
            <person name="Felice N."/>
            <person name="Paillard S."/>
            <person name="Juman I."/>
            <person name="Moroldo M."/>
            <person name="Scalabrin S."/>
            <person name="Canaguier A."/>
            <person name="Le Clainche I."/>
            <person name="Malacrida G."/>
            <person name="Durand E."/>
            <person name="Pesole G."/>
            <person name="Laucou V."/>
            <person name="Chatelet P."/>
            <person name="Merdinoglu D."/>
            <person name="Delledonne M."/>
            <person name="Pezzotti M."/>
            <person name="Lecharny A."/>
            <person name="Scarpelli C."/>
            <person name="Artiguenave F."/>
            <person name="Pe M.E."/>
            <person name="Valle G."/>
            <person name="Morgante M."/>
            <person name="Caboche M."/>
            <person name="Adam-Blondon A.-F."/>
            <person name="Weissenbach J."/>
            <person name="Quetier F."/>
            <person name="Wincker P."/>
        </authorList>
    </citation>
    <scope>NUCLEOTIDE SEQUENCE [LARGE SCALE GENOMIC DNA]</scope>
    <source>
        <strain evidence="16">cv. Pinot noir / PN40024</strain>
    </source>
</reference>
<comment type="similarity">
    <text evidence="3">Belongs to the glycosyltransferase GT106 family.</text>
</comment>
<dbReference type="CDD" id="cd11299">
    <property type="entry name" value="O-FucT_plant"/>
    <property type="match status" value="1"/>
</dbReference>
<feature type="compositionally biased region" description="Polar residues" evidence="13">
    <location>
        <begin position="16"/>
        <end position="29"/>
    </location>
</feature>
<keyword evidence="5" id="KW-0808">Transferase</keyword>
<protein>
    <recommendedName>
        <fullName evidence="12">O-fucosyltransferase family protein</fullName>
    </recommendedName>
</protein>
<feature type="region of interest" description="Disordered" evidence="13">
    <location>
        <begin position="1"/>
        <end position="84"/>
    </location>
</feature>
<evidence type="ECO:0000256" key="13">
    <source>
        <dbReference type="SAM" id="MobiDB-lite"/>
    </source>
</evidence>
<feature type="transmembrane region" description="Helical" evidence="14">
    <location>
        <begin position="95"/>
        <end position="114"/>
    </location>
</feature>
<dbReference type="PaxDb" id="29760-VIT_10s0116g00130.t01"/>
<keyword evidence="16" id="KW-1185">Reference proteome</keyword>
<keyword evidence="6 14" id="KW-0812">Transmembrane</keyword>
<feature type="compositionally biased region" description="Low complexity" evidence="13">
    <location>
        <begin position="50"/>
        <end position="64"/>
    </location>
</feature>
<dbReference type="Proteomes" id="UP000009183">
    <property type="component" value="Chromosome 10, unordered"/>
</dbReference>
<keyword evidence="7 14" id="KW-1133">Transmembrane helix</keyword>
<dbReference type="FunCoup" id="D7TR69">
    <property type="interactions" value="1621"/>
</dbReference>
<evidence type="ECO:0000256" key="11">
    <source>
        <dbReference type="ARBA" id="ARBA00023277"/>
    </source>
</evidence>
<dbReference type="GO" id="GO:0016757">
    <property type="term" value="F:glycosyltransferase activity"/>
    <property type="evidence" value="ECO:0007669"/>
    <property type="project" value="UniProtKB-KW"/>
</dbReference>
<comment type="subcellular location">
    <subcellularLocation>
        <location evidence="1">Membrane</location>
        <topology evidence="1">Single-pass membrane protein</topology>
    </subcellularLocation>
</comment>
<keyword evidence="8 14" id="KW-0472">Membrane</keyword>
<dbReference type="eggNOG" id="ENOG502QU78">
    <property type="taxonomic scope" value="Eukaryota"/>
</dbReference>
<dbReference type="EMBL" id="FN596012">
    <property type="protein sequence ID" value="CBI32992.3"/>
    <property type="molecule type" value="Genomic_DNA"/>
</dbReference>
<keyword evidence="4" id="KW-0328">Glycosyltransferase</keyword>
<evidence type="ECO:0000256" key="1">
    <source>
        <dbReference type="ARBA" id="ARBA00004167"/>
    </source>
</evidence>
<name>D7TR69_VITVI</name>
<feature type="transmembrane region" description="Helical" evidence="14">
    <location>
        <begin position="153"/>
        <end position="172"/>
    </location>
</feature>
<evidence type="ECO:0000256" key="12">
    <source>
        <dbReference type="ARBA" id="ARBA00030350"/>
    </source>
</evidence>
<evidence type="ECO:0000256" key="10">
    <source>
        <dbReference type="ARBA" id="ARBA00023253"/>
    </source>
</evidence>
<evidence type="ECO:0000256" key="2">
    <source>
        <dbReference type="ARBA" id="ARBA00004881"/>
    </source>
</evidence>
<evidence type="ECO:0000256" key="3">
    <source>
        <dbReference type="ARBA" id="ARBA00007737"/>
    </source>
</evidence>
<evidence type="ECO:0000256" key="6">
    <source>
        <dbReference type="ARBA" id="ARBA00022692"/>
    </source>
</evidence>
<keyword evidence="11" id="KW-0119">Carbohydrate metabolism</keyword>
<feature type="transmembrane region" description="Helical" evidence="14">
    <location>
        <begin position="179"/>
        <end position="198"/>
    </location>
</feature>
<dbReference type="PANTHER" id="PTHR31933:SF9">
    <property type="entry name" value="O-FUCOSYLTRANSFERASE 2"/>
    <property type="match status" value="1"/>
</dbReference>
<dbReference type="OMA" id="RYPRCKD"/>
<evidence type="ECO:0000256" key="14">
    <source>
        <dbReference type="SAM" id="Phobius"/>
    </source>
</evidence>
<dbReference type="PANTHER" id="PTHR31933">
    <property type="entry name" value="O-FUCOSYLTRANSFERASE 2-RELATED"/>
    <property type="match status" value="1"/>
</dbReference>
<evidence type="ECO:0000313" key="15">
    <source>
        <dbReference type="EMBL" id="CBI32992.3"/>
    </source>
</evidence>
<evidence type="ECO:0000256" key="8">
    <source>
        <dbReference type="ARBA" id="ARBA00023136"/>
    </source>
</evidence>
<dbReference type="InterPro" id="IPR052272">
    <property type="entry name" value="GT106_glycosyltransferase"/>
</dbReference>
<evidence type="ECO:0000256" key="9">
    <source>
        <dbReference type="ARBA" id="ARBA00023180"/>
    </source>
</evidence>
<dbReference type="InterPro" id="IPR024709">
    <property type="entry name" value="FucosylTrfase_pln"/>
</dbReference>
<comment type="pathway">
    <text evidence="2">Glycan metabolism.</text>
</comment>
<dbReference type="HOGENOM" id="CLU_018420_8_0_1"/>
<gene>
    <name evidence="15" type="ordered locus">VIT_10s0116g00130</name>
</gene>
<dbReference type="InParanoid" id="D7TR69"/>
<sequence>MKIIRVKKSSPAPPGTMSSSSDSESNPGTTPRHVHSLSSTPKSSPLFRDSGSGSAQESSSLSRLHSAHRSSQDEKIHPRARRKVGRVWHRRRVKVIVGVIGSVGLFFLTNWWMLSRLYDAGHGVKSSSRIANSSLISVQGGLKKLNKGKRPQIHSRMLALAAHALADVGRVWHRRRVKVIVGVIGSVGLFFLTNWWMLSRLYDAGRGVKSSSRIANSSLISVQGGLKKPNKGERPQIHSRMLALAAHALADGQNKPEPKGLWEEPVVPASVWRPCAHQRNWEPSEGNNGYILITANGGINQQRVAVCNAVVIARFLNATLVVPKFLFSSVWRDVSQFSDIYQEEHFVNYLTPDIRIVKELPKELQSLDLEAIGSVVTDVDIMKESKLSFYRKNILPILLQKRVVHFVGFGNRLAFDPIPFELQRLRCRCNFHALRFVPKIQETGALLLKKMRQNVRRSGPLDHYLVGPFAESTMKGKKNRAAKSSRYLALHLRFEIDMVAHSLCDFGGGEEERQELEAYREIHFPALALLKKTTKLPSPEELRADGQCPLTPEETVLMLVALGFNRKTHIFLAGSQIYGGRSRLAALTTLYPNLVTKENLLSSSEIEPFKNFSSQLAALDFIGCTAADAFAITDSGSQLSSLVSGYRIYYGGGRLPTVRPNKRRLASIFLKNSTIEWSMFEKRVRKAVRQTKTIHRRSISRSVYRNPRCRECMCTTE</sequence>
<dbReference type="AlphaFoldDB" id="D7TR69"/>
<proteinExistence type="inferred from homology"/>
<organism evidence="15 16">
    <name type="scientific">Vitis vinifera</name>
    <name type="common">Grape</name>
    <dbReference type="NCBI Taxonomy" id="29760"/>
    <lineage>
        <taxon>Eukaryota</taxon>
        <taxon>Viridiplantae</taxon>
        <taxon>Streptophyta</taxon>
        <taxon>Embryophyta</taxon>
        <taxon>Tracheophyta</taxon>
        <taxon>Spermatophyta</taxon>
        <taxon>Magnoliopsida</taxon>
        <taxon>eudicotyledons</taxon>
        <taxon>Gunneridae</taxon>
        <taxon>Pentapetalae</taxon>
        <taxon>rosids</taxon>
        <taxon>Vitales</taxon>
        <taxon>Vitaceae</taxon>
        <taxon>Viteae</taxon>
        <taxon>Vitis</taxon>
    </lineage>
</organism>